<name>A0A428Y2X0_KIBAR</name>
<keyword evidence="1" id="KW-0472">Membrane</keyword>
<evidence type="ECO:0000313" key="3">
    <source>
        <dbReference type="Proteomes" id="UP000287547"/>
    </source>
</evidence>
<feature type="transmembrane region" description="Helical" evidence="1">
    <location>
        <begin position="263"/>
        <end position="282"/>
    </location>
</feature>
<proteinExistence type="predicted"/>
<dbReference type="OrthoDB" id="3602494at2"/>
<keyword evidence="1" id="KW-0812">Transmembrane</keyword>
<sequence length="381" mass="42139">MTLAEAVATAGDVAIAVARVLVEERVCAEVTPELAAGYDGLVNQPVRYVSGALTRFTTNKSLVMANHEQVRAWVAARESVVTVGASSRRTARLEEGLPQLLSLQETDVSQLTLSDVDLMWCRFAGAHQLDKLRLEGRGSFNRPPGLQLGWAWPLLWRWTSRRVLAEEHPWRARRRKSGGWTKDLPQLENVDSAPSVDPERLAVLYRSLRKAFEDSKNEAGAGDFYYGEMEARRHARSSGPWERVLLTAYWLLSGYGQRASRTLAVLVVLIGVLFVLLTAYGLPSGTAVQQMTGTIPSAVAGQPQQITLEVKPAPVTQPPPDRRWTEDRMGRAIRIALGSVVFRDADQRLTQPGWWTVMAGRAFGPLLLALAALAIRARVKR</sequence>
<reference evidence="2 3" key="1">
    <citation type="submission" date="2018-05" db="EMBL/GenBank/DDBJ databases">
        <title>Evolution of GPA BGCs.</title>
        <authorList>
            <person name="Waglechner N."/>
            <person name="Wright G.D."/>
        </authorList>
    </citation>
    <scope>NUCLEOTIDE SEQUENCE [LARGE SCALE GENOMIC DNA]</scope>
    <source>
        <strain evidence="2 3">A82846</strain>
    </source>
</reference>
<dbReference type="Proteomes" id="UP000287547">
    <property type="component" value="Unassembled WGS sequence"/>
</dbReference>
<keyword evidence="1" id="KW-1133">Transmembrane helix</keyword>
<accession>A0A428Y2X0</accession>
<dbReference type="RefSeq" id="WP_051796537.1">
    <property type="nucleotide sequence ID" value="NZ_QHKI01000111.1"/>
</dbReference>
<evidence type="ECO:0008006" key="4">
    <source>
        <dbReference type="Google" id="ProtNLM"/>
    </source>
</evidence>
<organism evidence="2 3">
    <name type="scientific">Kibdelosporangium aridum</name>
    <dbReference type="NCBI Taxonomy" id="2030"/>
    <lineage>
        <taxon>Bacteria</taxon>
        <taxon>Bacillati</taxon>
        <taxon>Actinomycetota</taxon>
        <taxon>Actinomycetes</taxon>
        <taxon>Pseudonocardiales</taxon>
        <taxon>Pseudonocardiaceae</taxon>
        <taxon>Kibdelosporangium</taxon>
    </lineage>
</organism>
<comment type="caution">
    <text evidence="2">The sequence shown here is derived from an EMBL/GenBank/DDBJ whole genome shotgun (WGS) entry which is preliminary data.</text>
</comment>
<protein>
    <recommendedName>
        <fullName evidence="4">Pentapeptide repeat-containing protein</fullName>
    </recommendedName>
</protein>
<evidence type="ECO:0000256" key="1">
    <source>
        <dbReference type="SAM" id="Phobius"/>
    </source>
</evidence>
<dbReference type="EMBL" id="QHKI01000111">
    <property type="protein sequence ID" value="RSM61922.1"/>
    <property type="molecule type" value="Genomic_DNA"/>
</dbReference>
<feature type="transmembrane region" description="Helical" evidence="1">
    <location>
        <begin position="353"/>
        <end position="375"/>
    </location>
</feature>
<evidence type="ECO:0000313" key="2">
    <source>
        <dbReference type="EMBL" id="RSM61922.1"/>
    </source>
</evidence>
<gene>
    <name evidence="2" type="ORF">DMH04_53480</name>
</gene>
<dbReference type="AlphaFoldDB" id="A0A428Y2X0"/>